<dbReference type="AlphaFoldDB" id="A0A1I5RU86"/>
<evidence type="ECO:0000256" key="4">
    <source>
        <dbReference type="ARBA" id="ARBA00023002"/>
    </source>
</evidence>
<dbReference type="InterPro" id="IPR036188">
    <property type="entry name" value="FAD/NAD-bd_sf"/>
</dbReference>
<sequence length="426" mass="45515">MDTVSSHGGLDGTMTTPTGEANGAGMGNAGTGLPRIAILGGGIGGQAAAAFLHREGIPATVYEQAPVLKEVGAGLVVAPNAARLLRRLGVMDEFLARAVRLDTGWEFRRWQDGTVLSAEDLASSCGRLYGEQTYTAHRADLLEVLRSAVPDAWVRYGRRCVGLTVRVDGRPSLRFADGERADPDVLIGADGIHSIVRGAIAEPAPAAYSGICAFRALVPAGRAPGFARRRAQTLWIGPGHHLVHYPVSAGRLVNLVAFAPAGDAVESWTATATMPEFLAEFDGWDPRLTGLIRASETPGRWALLDRAPLRRWSRGPITLLGDAAHPMFPFFGQGAAQAVEDAAVLARCLAGDLDDPSRALRRYEELRIPRTTRLQEVSHGRAHINHLPDGPEQRARDASFAEADPLVANGWIYGYDPDDALGIHAS</sequence>
<keyword evidence="5" id="KW-0503">Monooxygenase</keyword>
<evidence type="ECO:0000256" key="2">
    <source>
        <dbReference type="ARBA" id="ARBA00022630"/>
    </source>
</evidence>
<gene>
    <name evidence="8" type="ORF">SAMN04489713_115245</name>
</gene>
<comment type="cofactor">
    <cofactor evidence="1">
        <name>FAD</name>
        <dbReference type="ChEBI" id="CHEBI:57692"/>
    </cofactor>
</comment>
<dbReference type="InterPro" id="IPR002938">
    <property type="entry name" value="FAD-bd"/>
</dbReference>
<evidence type="ECO:0000313" key="9">
    <source>
        <dbReference type="Proteomes" id="UP000183413"/>
    </source>
</evidence>
<keyword evidence="4" id="KW-0560">Oxidoreductase</keyword>
<dbReference type="eggNOG" id="COG0654">
    <property type="taxonomic scope" value="Bacteria"/>
</dbReference>
<dbReference type="PRINTS" id="PR00420">
    <property type="entry name" value="RNGMNOXGNASE"/>
</dbReference>
<evidence type="ECO:0000259" key="7">
    <source>
        <dbReference type="Pfam" id="PF01494"/>
    </source>
</evidence>
<reference evidence="8 9" key="1">
    <citation type="submission" date="2016-10" db="EMBL/GenBank/DDBJ databases">
        <authorList>
            <person name="de Groot N.N."/>
        </authorList>
    </citation>
    <scope>NUCLEOTIDE SEQUENCE [LARGE SCALE GENOMIC DNA]</scope>
    <source>
        <strain evidence="8 9">DSM 43067</strain>
    </source>
</reference>
<dbReference type="GO" id="GO:0004497">
    <property type="term" value="F:monooxygenase activity"/>
    <property type="evidence" value="ECO:0007669"/>
    <property type="project" value="UniProtKB-KW"/>
</dbReference>
<feature type="region of interest" description="Disordered" evidence="6">
    <location>
        <begin position="1"/>
        <end position="23"/>
    </location>
</feature>
<evidence type="ECO:0000256" key="3">
    <source>
        <dbReference type="ARBA" id="ARBA00022827"/>
    </source>
</evidence>
<dbReference type="EMBL" id="FOVH01000015">
    <property type="protein sequence ID" value="SFP61957.1"/>
    <property type="molecule type" value="Genomic_DNA"/>
</dbReference>
<organism evidence="8 9">
    <name type="scientific">Actinomadura madurae</name>
    <dbReference type="NCBI Taxonomy" id="1993"/>
    <lineage>
        <taxon>Bacteria</taxon>
        <taxon>Bacillati</taxon>
        <taxon>Actinomycetota</taxon>
        <taxon>Actinomycetes</taxon>
        <taxon>Streptosporangiales</taxon>
        <taxon>Thermomonosporaceae</taxon>
        <taxon>Actinomadura</taxon>
    </lineage>
</organism>
<accession>A0A1I5RU86</accession>
<dbReference type="PANTHER" id="PTHR13789:SF318">
    <property type="entry name" value="GERANYLGERANYL DIPHOSPHATE REDUCTASE"/>
    <property type="match status" value="1"/>
</dbReference>
<dbReference type="PANTHER" id="PTHR13789">
    <property type="entry name" value="MONOOXYGENASE"/>
    <property type="match status" value="1"/>
</dbReference>
<keyword evidence="9" id="KW-1185">Reference proteome</keyword>
<proteinExistence type="predicted"/>
<evidence type="ECO:0000256" key="6">
    <source>
        <dbReference type="SAM" id="MobiDB-lite"/>
    </source>
</evidence>
<evidence type="ECO:0000313" key="8">
    <source>
        <dbReference type="EMBL" id="SFP61957.1"/>
    </source>
</evidence>
<dbReference type="SUPFAM" id="SSF51905">
    <property type="entry name" value="FAD/NAD(P)-binding domain"/>
    <property type="match status" value="1"/>
</dbReference>
<evidence type="ECO:0000256" key="1">
    <source>
        <dbReference type="ARBA" id="ARBA00001974"/>
    </source>
</evidence>
<dbReference type="GO" id="GO:0071949">
    <property type="term" value="F:FAD binding"/>
    <property type="evidence" value="ECO:0007669"/>
    <property type="project" value="InterPro"/>
</dbReference>
<protein>
    <submittedName>
        <fullName evidence="8">Salicylate hydroxylase</fullName>
    </submittedName>
</protein>
<dbReference type="Pfam" id="PF01494">
    <property type="entry name" value="FAD_binding_3"/>
    <property type="match status" value="1"/>
</dbReference>
<keyword evidence="3" id="KW-0274">FAD</keyword>
<keyword evidence="2" id="KW-0285">Flavoprotein</keyword>
<evidence type="ECO:0000256" key="5">
    <source>
        <dbReference type="ARBA" id="ARBA00023033"/>
    </source>
</evidence>
<dbReference type="RefSeq" id="WP_244938719.1">
    <property type="nucleotide sequence ID" value="NZ_FOVH01000015.1"/>
</dbReference>
<name>A0A1I5RU86_9ACTN</name>
<dbReference type="SUPFAM" id="SSF54373">
    <property type="entry name" value="FAD-linked reductases, C-terminal domain"/>
    <property type="match status" value="1"/>
</dbReference>
<dbReference type="Proteomes" id="UP000183413">
    <property type="component" value="Unassembled WGS sequence"/>
</dbReference>
<dbReference type="Gene3D" id="3.50.50.60">
    <property type="entry name" value="FAD/NAD(P)-binding domain"/>
    <property type="match status" value="1"/>
</dbReference>
<feature type="domain" description="FAD-binding" evidence="7">
    <location>
        <begin position="36"/>
        <end position="374"/>
    </location>
</feature>
<dbReference type="STRING" id="1993.SAMN04489713_115245"/>
<dbReference type="InParanoid" id="A0A1I5RU86"/>
<dbReference type="InterPro" id="IPR050493">
    <property type="entry name" value="FAD-dep_Monooxygenase_BioMet"/>
</dbReference>